<evidence type="ECO:0000313" key="2">
    <source>
        <dbReference type="EMBL" id="KAJ8488717.1"/>
    </source>
</evidence>
<name>A0AAD7XDJ6_9APHY</name>
<keyword evidence="3" id="KW-1185">Reference proteome</keyword>
<evidence type="ECO:0000313" key="3">
    <source>
        <dbReference type="Proteomes" id="UP001215151"/>
    </source>
</evidence>
<sequence>MMVRVLSPCLLGFGLLGLFFGLLTQAKNVLIVIDDASPDPLTGQHIQYTPAEAWKAVKGGNCDDCVTHLNASNAYQGTWHEGVSTSNATNPHVLPKASFSFVGTSVSVYCFVEAATPEADWVLSYSLLFSIDNEIVDNFTLTSDLTTKGPASYIADPFISKPLPMGNHTVEVMSEPLPQHALNSNQSQPVQNRTVIILDYIEYIVDVDQLPASITVPAGLPTVPSDSPLSPVSANTTSNTTVTQSSGLPAHTSTSGTRSIANSLGDISFGIVVIYSPANAWRAVSNGNCTDCAARPDALIAYEHRTWHESDLSASSQGVTPKATFSFFGESVMVYCIVQYYGPDLSAASNMRFVLDGEESSEFVMLPTIKNKTTYVTTPVYVNTSLPSGNHTLEIINGAPGHSNAARKN</sequence>
<gene>
    <name evidence="2" type="ORF">ONZ51_g3393</name>
</gene>
<protein>
    <submittedName>
        <fullName evidence="2">Uncharacterized protein</fullName>
    </submittedName>
</protein>
<proteinExistence type="predicted"/>
<dbReference type="EMBL" id="JAPEVG010000059">
    <property type="protein sequence ID" value="KAJ8488717.1"/>
    <property type="molecule type" value="Genomic_DNA"/>
</dbReference>
<dbReference type="Gene3D" id="2.60.120.260">
    <property type="entry name" value="Galactose-binding domain-like"/>
    <property type="match status" value="1"/>
</dbReference>
<dbReference type="Proteomes" id="UP001215151">
    <property type="component" value="Unassembled WGS sequence"/>
</dbReference>
<feature type="compositionally biased region" description="Low complexity" evidence="1">
    <location>
        <begin position="230"/>
        <end position="246"/>
    </location>
</feature>
<dbReference type="AlphaFoldDB" id="A0AAD7XDJ6"/>
<feature type="region of interest" description="Disordered" evidence="1">
    <location>
        <begin position="225"/>
        <end position="255"/>
    </location>
</feature>
<reference evidence="2" key="1">
    <citation type="submission" date="2022-11" db="EMBL/GenBank/DDBJ databases">
        <title>Genome Sequence of Cubamyces cubensis.</title>
        <authorList>
            <person name="Buettner E."/>
        </authorList>
    </citation>
    <scope>NUCLEOTIDE SEQUENCE</scope>
    <source>
        <strain evidence="2">MPL-01</strain>
    </source>
</reference>
<evidence type="ECO:0000256" key="1">
    <source>
        <dbReference type="SAM" id="MobiDB-lite"/>
    </source>
</evidence>
<accession>A0AAD7XDJ6</accession>
<organism evidence="2 3">
    <name type="scientific">Trametes cubensis</name>
    <dbReference type="NCBI Taxonomy" id="1111947"/>
    <lineage>
        <taxon>Eukaryota</taxon>
        <taxon>Fungi</taxon>
        <taxon>Dikarya</taxon>
        <taxon>Basidiomycota</taxon>
        <taxon>Agaricomycotina</taxon>
        <taxon>Agaricomycetes</taxon>
        <taxon>Polyporales</taxon>
        <taxon>Polyporaceae</taxon>
        <taxon>Trametes</taxon>
    </lineage>
</organism>
<comment type="caution">
    <text evidence="2">The sequence shown here is derived from an EMBL/GenBank/DDBJ whole genome shotgun (WGS) entry which is preliminary data.</text>
</comment>